<name>A0A545TD13_9GAMM</name>
<keyword evidence="1" id="KW-1133">Transmembrane helix</keyword>
<dbReference type="EMBL" id="VIKR01000002">
    <property type="protein sequence ID" value="TQV75081.1"/>
    <property type="molecule type" value="Genomic_DNA"/>
</dbReference>
<keyword evidence="1" id="KW-0812">Transmembrane</keyword>
<organism evidence="2 3">
    <name type="scientific">Aliikangiella marina</name>
    <dbReference type="NCBI Taxonomy" id="1712262"/>
    <lineage>
        <taxon>Bacteria</taxon>
        <taxon>Pseudomonadati</taxon>
        <taxon>Pseudomonadota</taxon>
        <taxon>Gammaproteobacteria</taxon>
        <taxon>Oceanospirillales</taxon>
        <taxon>Pleioneaceae</taxon>
        <taxon>Aliikangiella</taxon>
    </lineage>
</organism>
<comment type="caution">
    <text evidence="2">The sequence shown here is derived from an EMBL/GenBank/DDBJ whole genome shotgun (WGS) entry which is preliminary data.</text>
</comment>
<dbReference type="RefSeq" id="WP_142941698.1">
    <property type="nucleotide sequence ID" value="NZ_VIKR01000002.1"/>
</dbReference>
<evidence type="ECO:0000256" key="1">
    <source>
        <dbReference type="SAM" id="Phobius"/>
    </source>
</evidence>
<feature type="transmembrane region" description="Helical" evidence="1">
    <location>
        <begin position="117"/>
        <end position="138"/>
    </location>
</feature>
<dbReference type="OrthoDB" id="9833730at2"/>
<sequence length="192" mass="22593">MNDPLKDWDKLQAEWQTYQPDIQQIKKKINWVTLRMIAVLAIDVVVLVGYFPFIYYFLDFSMDNWIENSWHGVIGILLFIGVYLDFKIRLPILRMSGESTKEILAFYLKRTRAGVVIGRYGAGFSWLLLAIFTVWFAANLFLVAQPAKEFNWMFAAFGIVWISGAALLCHWYASKKQKEYLKLKQLWRDFID</sequence>
<dbReference type="AlphaFoldDB" id="A0A545TD13"/>
<accession>A0A545TD13</accession>
<protein>
    <submittedName>
        <fullName evidence="2">Uncharacterized protein</fullName>
    </submittedName>
</protein>
<reference evidence="2 3" key="1">
    <citation type="submission" date="2019-06" db="EMBL/GenBank/DDBJ databases">
        <title>Draft genome of Aliikangiella marina GYP-15.</title>
        <authorList>
            <person name="Wang G."/>
        </authorList>
    </citation>
    <scope>NUCLEOTIDE SEQUENCE [LARGE SCALE GENOMIC DNA]</scope>
    <source>
        <strain evidence="2 3">GYP-15</strain>
    </source>
</reference>
<feature type="transmembrane region" description="Helical" evidence="1">
    <location>
        <begin position="150"/>
        <end position="173"/>
    </location>
</feature>
<proteinExistence type="predicted"/>
<evidence type="ECO:0000313" key="2">
    <source>
        <dbReference type="EMBL" id="TQV75081.1"/>
    </source>
</evidence>
<feature type="transmembrane region" description="Helical" evidence="1">
    <location>
        <begin position="36"/>
        <end position="58"/>
    </location>
</feature>
<evidence type="ECO:0000313" key="3">
    <source>
        <dbReference type="Proteomes" id="UP000317839"/>
    </source>
</evidence>
<feature type="transmembrane region" description="Helical" evidence="1">
    <location>
        <begin position="70"/>
        <end position="86"/>
    </location>
</feature>
<dbReference type="Proteomes" id="UP000317839">
    <property type="component" value="Unassembled WGS sequence"/>
</dbReference>
<keyword evidence="1" id="KW-0472">Membrane</keyword>
<gene>
    <name evidence="2" type="ORF">FLL45_09065</name>
</gene>
<keyword evidence="3" id="KW-1185">Reference proteome</keyword>